<dbReference type="InterPro" id="IPR000536">
    <property type="entry name" value="Nucl_hrmn_rcpt_lig-bd"/>
</dbReference>
<dbReference type="Gene3D" id="1.10.565.10">
    <property type="entry name" value="Retinoid X Receptor"/>
    <property type="match status" value="1"/>
</dbReference>
<dbReference type="CDD" id="cd06960">
    <property type="entry name" value="NR_DBD_HNF4A"/>
    <property type="match status" value="1"/>
</dbReference>
<dbReference type="CTD" id="187409"/>
<protein>
    <submittedName>
        <fullName evidence="14">Nuclear Hormone Receptor family</fullName>
    </submittedName>
</protein>
<dbReference type="RefSeq" id="NP_503210.1">
    <property type="nucleotide sequence ID" value="NM_070809.4"/>
</dbReference>
<dbReference type="InterPro" id="IPR013088">
    <property type="entry name" value="Znf_NHR/GATA"/>
</dbReference>
<dbReference type="InterPro" id="IPR049636">
    <property type="entry name" value="HNF4-like_DBD"/>
</dbReference>
<evidence type="ECO:0000256" key="9">
    <source>
        <dbReference type="ARBA" id="ARBA00023170"/>
    </source>
</evidence>
<keyword evidence="6 11" id="KW-0805">Transcription regulation</keyword>
<dbReference type="SMART" id="SM00399">
    <property type="entry name" value="ZnF_C4"/>
    <property type="match status" value="1"/>
</dbReference>
<evidence type="ECO:0000259" key="12">
    <source>
        <dbReference type="PROSITE" id="PS51030"/>
    </source>
</evidence>
<dbReference type="SUPFAM" id="SSF57716">
    <property type="entry name" value="Glucocorticoid receptor-like (DNA-binding domain)"/>
    <property type="match status" value="1"/>
</dbReference>
<dbReference type="PaxDb" id="6239-M02H5.4"/>
<dbReference type="Gene3D" id="3.30.50.10">
    <property type="entry name" value="Erythroid Transcription Factor GATA-1, subunit A"/>
    <property type="match status" value="1"/>
</dbReference>
<dbReference type="PROSITE" id="PS51843">
    <property type="entry name" value="NR_LBD"/>
    <property type="match status" value="1"/>
</dbReference>
<evidence type="ECO:0000256" key="1">
    <source>
        <dbReference type="ARBA" id="ARBA00004123"/>
    </source>
</evidence>
<dbReference type="Pfam" id="PF00105">
    <property type="entry name" value="zf-C4"/>
    <property type="match status" value="1"/>
</dbReference>
<evidence type="ECO:0000256" key="11">
    <source>
        <dbReference type="RuleBase" id="RU004334"/>
    </source>
</evidence>
<dbReference type="GO" id="GO:0000978">
    <property type="term" value="F:RNA polymerase II cis-regulatory region sequence-specific DNA binding"/>
    <property type="evidence" value="ECO:0007669"/>
    <property type="project" value="InterPro"/>
</dbReference>
<dbReference type="InterPro" id="IPR001628">
    <property type="entry name" value="Znf_hrmn_rcpt"/>
</dbReference>
<evidence type="ECO:0000256" key="8">
    <source>
        <dbReference type="ARBA" id="ARBA00023163"/>
    </source>
</evidence>
<dbReference type="GO" id="GO:0005634">
    <property type="term" value="C:nucleus"/>
    <property type="evidence" value="ECO:0007669"/>
    <property type="project" value="UniProtKB-SubCell"/>
</dbReference>
<sequence>MDTPCSSGSSPPDLTISTTKKCPVCYKPPHGIHFGAYTCRACAVFFRRFGASNNLKPCKKNNVCDFYKNGYVSCKKCRLKKCFEIGMKIENFQFERDPYKRSSICISLAGRIPPTLETFLARPSFIILTAPPKDAQNPKVYIDVKFLIDKSYGELLKGIETPIQTSNILKKLALGLQQVRGSQRKVTKRLEKFGKDEMFAMWENDMLKVAKWFTYFEDFQQFSSEFQIEIIKKVWIVWNGLEKLATTAKMRKRMNCDDILMVLQMENDLVACGKSVEFDLSWCSNYKAEQFAFIDSNWNKHEELLELMVQLNPTDEELCYMLCHLCFQQISKQCDGQILEAVEQFQDSISNHLHDYYLNHLSRPNYSGRIAALMKLNSIAQQFIYQDQINVEILKVFEVFFVNFSHPELFMNYQ</sequence>
<keyword evidence="10 11" id="KW-0539">Nucleus</keyword>
<keyword evidence="9 11" id="KW-0675">Receptor</keyword>
<dbReference type="eggNOG" id="KOG3575">
    <property type="taxonomic scope" value="Eukaryota"/>
</dbReference>
<evidence type="ECO:0000256" key="10">
    <source>
        <dbReference type="ARBA" id="ARBA00023242"/>
    </source>
</evidence>
<keyword evidence="15" id="KW-1185">Reference proteome</keyword>
<dbReference type="InterPro" id="IPR035500">
    <property type="entry name" value="NHR-like_dom_sf"/>
</dbReference>
<evidence type="ECO:0000313" key="16">
    <source>
        <dbReference type="WormBase" id="M02H5.4a"/>
    </source>
</evidence>
<evidence type="ECO:0000256" key="4">
    <source>
        <dbReference type="ARBA" id="ARBA00022771"/>
    </source>
</evidence>
<keyword evidence="8 11" id="KW-0804">Transcription</keyword>
<dbReference type="PRINTS" id="PR00047">
    <property type="entry name" value="STROIDFINGER"/>
</dbReference>
<feature type="domain" description="Nuclear receptor" evidence="12">
    <location>
        <begin position="19"/>
        <end position="94"/>
    </location>
</feature>
<comment type="similarity">
    <text evidence="2 11">Belongs to the nuclear hormone receptor family.</text>
</comment>
<evidence type="ECO:0000259" key="13">
    <source>
        <dbReference type="PROSITE" id="PS51843"/>
    </source>
</evidence>
<keyword evidence="3 11" id="KW-0479">Metal-binding</keyword>
<dbReference type="PROSITE" id="PS00031">
    <property type="entry name" value="NUCLEAR_REC_DBD_1"/>
    <property type="match status" value="1"/>
</dbReference>
<name>Q966H8_CAEEL</name>
<evidence type="ECO:0000313" key="14">
    <source>
        <dbReference type="EMBL" id="CCD62237.1"/>
    </source>
</evidence>
<evidence type="ECO:0000256" key="3">
    <source>
        <dbReference type="ARBA" id="ARBA00022723"/>
    </source>
</evidence>
<dbReference type="SUPFAM" id="SSF48508">
    <property type="entry name" value="Nuclear receptor ligand-binding domain"/>
    <property type="match status" value="1"/>
</dbReference>
<keyword evidence="7 11" id="KW-0238">DNA-binding</keyword>
<dbReference type="GeneID" id="187409"/>
<dbReference type="AlphaFoldDB" id="Q966H8"/>
<dbReference type="UCSC" id="M02H5.4">
    <property type="organism name" value="c. elegans"/>
</dbReference>
<dbReference type="ExpressionAtlas" id="Q966H8">
    <property type="expression patterns" value="baseline and differential"/>
</dbReference>
<dbReference type="SMART" id="SM00430">
    <property type="entry name" value="HOLI"/>
    <property type="match status" value="1"/>
</dbReference>
<dbReference type="AGR" id="WB:WBGene00019742"/>
<dbReference type="OMA" id="FAMWEND"/>
<evidence type="ECO:0000256" key="7">
    <source>
        <dbReference type="ARBA" id="ARBA00023125"/>
    </source>
</evidence>
<keyword evidence="5 11" id="KW-0862">Zinc</keyword>
<dbReference type="OrthoDB" id="5792662at2759"/>
<dbReference type="Bgee" id="WBGene00019742">
    <property type="expression patterns" value="Expressed in adult organism and 3 other cell types or tissues"/>
</dbReference>
<organism evidence="14 15">
    <name type="scientific">Caenorhabditis elegans</name>
    <dbReference type="NCBI Taxonomy" id="6239"/>
    <lineage>
        <taxon>Eukaryota</taxon>
        <taxon>Metazoa</taxon>
        <taxon>Ecdysozoa</taxon>
        <taxon>Nematoda</taxon>
        <taxon>Chromadorea</taxon>
        <taxon>Rhabditida</taxon>
        <taxon>Rhabditina</taxon>
        <taxon>Rhabditomorpha</taxon>
        <taxon>Rhabditoidea</taxon>
        <taxon>Rhabditidae</taxon>
        <taxon>Peloderinae</taxon>
        <taxon>Caenorhabditis</taxon>
    </lineage>
</organism>
<dbReference type="PANTHER" id="PTHR45680">
    <property type="entry name" value="NUCLEAR HORMONE RECEPTOR FAMILY"/>
    <property type="match status" value="1"/>
</dbReference>
<feature type="domain" description="NR LBD" evidence="13">
    <location>
        <begin position="160"/>
        <end position="413"/>
    </location>
</feature>
<gene>
    <name evidence="14 16" type="primary">nhr-202</name>
    <name evidence="14" type="ORF">CELE_M02H5.4</name>
    <name evidence="16" type="ORF">M02H5.4</name>
</gene>
<reference evidence="14 15" key="1">
    <citation type="journal article" date="1998" name="Science">
        <title>Genome sequence of the nematode C. elegans: a platform for investigating biology.</title>
        <authorList>
            <consortium name="The C. elegans sequencing consortium"/>
            <person name="Sulson J.E."/>
            <person name="Waterston R."/>
        </authorList>
    </citation>
    <scope>NUCLEOTIDE SEQUENCE [LARGE SCALE GENOMIC DNA]</scope>
    <source>
        <strain evidence="14 15">Bristol N2</strain>
    </source>
</reference>
<dbReference type="EMBL" id="BX284605">
    <property type="protein sequence ID" value="CCD62237.1"/>
    <property type="molecule type" value="Genomic_DNA"/>
</dbReference>
<dbReference type="WormBase" id="M02H5.4a">
    <property type="protein sequence ID" value="CE25953"/>
    <property type="gene ID" value="WBGene00019742"/>
    <property type="gene designation" value="nhr-202"/>
</dbReference>
<keyword evidence="4 11" id="KW-0863">Zinc-finger</keyword>
<evidence type="ECO:0000313" key="15">
    <source>
        <dbReference type="Proteomes" id="UP000001940"/>
    </source>
</evidence>
<evidence type="ECO:0000256" key="6">
    <source>
        <dbReference type="ARBA" id="ARBA00023015"/>
    </source>
</evidence>
<dbReference type="GO" id="GO:0003700">
    <property type="term" value="F:DNA-binding transcription factor activity"/>
    <property type="evidence" value="ECO:0007669"/>
    <property type="project" value="InterPro"/>
</dbReference>
<dbReference type="InterPro" id="IPR051152">
    <property type="entry name" value="C.elegans_Orphan_NR"/>
</dbReference>
<dbReference type="PhylomeDB" id="Q966H8"/>
<evidence type="ECO:0000256" key="5">
    <source>
        <dbReference type="ARBA" id="ARBA00022833"/>
    </source>
</evidence>
<dbReference type="Proteomes" id="UP000001940">
    <property type="component" value="Chromosome V"/>
</dbReference>
<dbReference type="PROSITE" id="PS51030">
    <property type="entry name" value="NUCLEAR_REC_DBD_2"/>
    <property type="match status" value="1"/>
</dbReference>
<accession>Q966H8</accession>
<dbReference type="HOGENOM" id="CLU_007368_7_1_1"/>
<dbReference type="Pfam" id="PF00104">
    <property type="entry name" value="Hormone_recep"/>
    <property type="match status" value="1"/>
</dbReference>
<evidence type="ECO:0000256" key="2">
    <source>
        <dbReference type="ARBA" id="ARBA00005993"/>
    </source>
</evidence>
<comment type="subcellular location">
    <subcellularLocation>
        <location evidence="1 11">Nucleus</location>
    </subcellularLocation>
</comment>
<dbReference type="PANTHER" id="PTHR45680:SF5">
    <property type="entry name" value="NUCLEAR HORMONE RECEPTOR FAMILY-RELATED"/>
    <property type="match status" value="1"/>
</dbReference>
<dbReference type="GO" id="GO:0008270">
    <property type="term" value="F:zinc ion binding"/>
    <property type="evidence" value="ECO:0007669"/>
    <property type="project" value="UniProtKB-KW"/>
</dbReference>
<dbReference type="InParanoid" id="Q966H8"/>
<proteinExistence type="inferred from homology"/>